<reference evidence="1" key="1">
    <citation type="submission" date="2020-09" db="EMBL/GenBank/DDBJ databases">
        <title>Genome sequence of Vibrio parahaemolyticus isolates.</title>
        <authorList>
            <person name="Hammerl J.A."/>
            <person name="Strauch E."/>
        </authorList>
    </citation>
    <scope>NUCLEOTIDE SEQUENCE</scope>
    <source>
        <strain evidence="1">17-VB00146</strain>
    </source>
</reference>
<dbReference type="RefSeq" id="WP_228085806.1">
    <property type="nucleotide sequence ID" value="NZ_JACVHL010000006.1"/>
</dbReference>
<proteinExistence type="predicted"/>
<sequence length="117" mass="14315">MFDNRDLEHIKKEIGYERFDCLDFELITNSEGYRKQYFFRIYSSKYAILKSVDLEKNENFTLYLLNYQDENDNNVVVNKPIFSNVKEIYEYLDKYSQILKMEKKIDELKTEMIDLFD</sequence>
<organism evidence="1 2">
    <name type="scientific">Vibrio parahaemolyticus</name>
    <dbReference type="NCBI Taxonomy" id="670"/>
    <lineage>
        <taxon>Bacteria</taxon>
        <taxon>Pseudomonadati</taxon>
        <taxon>Pseudomonadota</taxon>
        <taxon>Gammaproteobacteria</taxon>
        <taxon>Vibrionales</taxon>
        <taxon>Vibrionaceae</taxon>
        <taxon>Vibrio</taxon>
    </lineage>
</organism>
<evidence type="ECO:0000313" key="2">
    <source>
        <dbReference type="Proteomes" id="UP000726777"/>
    </source>
</evidence>
<comment type="caution">
    <text evidence="1">The sequence shown here is derived from an EMBL/GenBank/DDBJ whole genome shotgun (WGS) entry which is preliminary data.</text>
</comment>
<dbReference type="EMBL" id="JACVHL010000006">
    <property type="protein sequence ID" value="MCC3805101.1"/>
    <property type="molecule type" value="Genomic_DNA"/>
</dbReference>
<accession>A0A9Q3UD62</accession>
<gene>
    <name evidence="1" type="ORF">IB292_08625</name>
</gene>
<dbReference type="AlphaFoldDB" id="A0A9Q3UD62"/>
<dbReference type="Proteomes" id="UP000726777">
    <property type="component" value="Unassembled WGS sequence"/>
</dbReference>
<protein>
    <submittedName>
        <fullName evidence="1">Uncharacterized protein</fullName>
    </submittedName>
</protein>
<name>A0A9Q3UD62_VIBPH</name>
<evidence type="ECO:0000313" key="1">
    <source>
        <dbReference type="EMBL" id="MCC3805101.1"/>
    </source>
</evidence>